<dbReference type="PANTHER" id="PTHR47776">
    <property type="entry name" value="F5A8.9 PROTEIN"/>
    <property type="match status" value="1"/>
</dbReference>
<dbReference type="SUPFAM" id="SSF57850">
    <property type="entry name" value="RING/U-box"/>
    <property type="match status" value="1"/>
</dbReference>
<evidence type="ECO:0000313" key="8">
    <source>
        <dbReference type="EMBL" id="KAL0377844.1"/>
    </source>
</evidence>
<dbReference type="InterPro" id="IPR001357">
    <property type="entry name" value="BRCT_dom"/>
</dbReference>
<dbReference type="InterPro" id="IPR036420">
    <property type="entry name" value="BRCT_dom_sf"/>
</dbReference>
<evidence type="ECO:0000256" key="3">
    <source>
        <dbReference type="ARBA" id="ARBA00022833"/>
    </source>
</evidence>
<dbReference type="InterPro" id="IPR019786">
    <property type="entry name" value="Zinc_finger_PHD-type_CS"/>
</dbReference>
<sequence>MESILATVSGYHGAERLDLIRLISRTGASYVGSMNQSVTHLVCWKFEGRKYELAKKFKITIVNHRWIEECVKKGKRVLEEPYTSQSGEEIGPLCLDVRLGINQRSAQSRAFKNTKEPVIDIECEDIYDPAWTDSLLFDEDPFPQQRQNGRRSNGSTRKAIERSSRKDCPSSSRYCLETRPGPTVMELEEASTSLPAYSCRQRKRNLTTPEYQGKGRRLVKKHISMDDWLLTSNVEEYKEANVLRENNFSRILSDSSDVERHQGSPNRRTSDARCFLSGQDDSDGCDDLEEIKDVNAVNMNPQIHVAPSSLETSDELKAAACEDFIDVDPGSRLPASNELSCVICWTDFSSTRGVLPCGHRFCFSCIQNWADHMSLEHERIGMMFAIGEQNMFCYQVIAIGASRNKTSTCPLCKASFICITKVEDAVSSDQKIYSQSIPHDSSKTDLYILPDETCRPPSNPSAIVCCRCFSREPEDLLIRCNFCQARCVHSYCLDPPLLPWTCVHCKDLQMLYLHSR</sequence>
<dbReference type="InterPro" id="IPR011011">
    <property type="entry name" value="Znf_FYVE_PHD"/>
</dbReference>
<protein>
    <submittedName>
        <fullName evidence="8">BRCT domain-containing protein</fullName>
    </submittedName>
</protein>
<feature type="compositionally biased region" description="Basic and acidic residues" evidence="5">
    <location>
        <begin position="158"/>
        <end position="168"/>
    </location>
</feature>
<dbReference type="PROSITE" id="PS00518">
    <property type="entry name" value="ZF_RING_1"/>
    <property type="match status" value="1"/>
</dbReference>
<dbReference type="EMBL" id="JACGWJ010000013">
    <property type="protein sequence ID" value="KAL0377844.1"/>
    <property type="molecule type" value="Genomic_DNA"/>
</dbReference>
<dbReference type="Pfam" id="PF12738">
    <property type="entry name" value="PTCB-BRCT"/>
    <property type="match status" value="1"/>
</dbReference>
<keyword evidence="3" id="KW-0862">Zinc</keyword>
<reference evidence="8" key="2">
    <citation type="journal article" date="2024" name="Plant">
        <title>Genomic evolution and insights into agronomic trait innovations of Sesamum species.</title>
        <authorList>
            <person name="Miao H."/>
            <person name="Wang L."/>
            <person name="Qu L."/>
            <person name="Liu H."/>
            <person name="Sun Y."/>
            <person name="Le M."/>
            <person name="Wang Q."/>
            <person name="Wei S."/>
            <person name="Zheng Y."/>
            <person name="Lin W."/>
            <person name="Duan Y."/>
            <person name="Cao H."/>
            <person name="Xiong S."/>
            <person name="Wang X."/>
            <person name="Wei L."/>
            <person name="Li C."/>
            <person name="Ma Q."/>
            <person name="Ju M."/>
            <person name="Zhao R."/>
            <person name="Li G."/>
            <person name="Mu C."/>
            <person name="Tian Q."/>
            <person name="Mei H."/>
            <person name="Zhang T."/>
            <person name="Gao T."/>
            <person name="Zhang H."/>
        </authorList>
    </citation>
    <scope>NUCLEOTIDE SEQUENCE</scope>
    <source>
        <strain evidence="8">G02</strain>
    </source>
</reference>
<evidence type="ECO:0000256" key="2">
    <source>
        <dbReference type="ARBA" id="ARBA00022771"/>
    </source>
</evidence>
<evidence type="ECO:0000256" key="4">
    <source>
        <dbReference type="PROSITE-ProRule" id="PRU00175"/>
    </source>
</evidence>
<feature type="compositionally biased region" description="Polar residues" evidence="5">
    <location>
        <begin position="144"/>
        <end position="156"/>
    </location>
</feature>
<accession>A0AAW2RCP7</accession>
<evidence type="ECO:0000259" key="7">
    <source>
        <dbReference type="PROSITE" id="PS50172"/>
    </source>
</evidence>
<reference evidence="8" key="1">
    <citation type="submission" date="2020-06" db="EMBL/GenBank/DDBJ databases">
        <authorList>
            <person name="Li T."/>
            <person name="Hu X."/>
            <person name="Zhang T."/>
            <person name="Song X."/>
            <person name="Zhang H."/>
            <person name="Dai N."/>
            <person name="Sheng W."/>
            <person name="Hou X."/>
            <person name="Wei L."/>
        </authorList>
    </citation>
    <scope>NUCLEOTIDE SEQUENCE</scope>
    <source>
        <strain evidence="8">G02</strain>
        <tissue evidence="8">Leaf</tissue>
    </source>
</reference>
<feature type="domain" description="RING-type" evidence="6">
    <location>
        <begin position="341"/>
        <end position="413"/>
    </location>
</feature>
<dbReference type="GO" id="GO:0008270">
    <property type="term" value="F:zinc ion binding"/>
    <property type="evidence" value="ECO:0007669"/>
    <property type="project" value="UniProtKB-KW"/>
</dbReference>
<dbReference type="Pfam" id="PF13639">
    <property type="entry name" value="zf-RING_2"/>
    <property type="match status" value="1"/>
</dbReference>
<comment type="caution">
    <text evidence="8">The sequence shown here is derived from an EMBL/GenBank/DDBJ whole genome shotgun (WGS) entry which is preliminary data.</text>
</comment>
<dbReference type="Gene3D" id="3.30.40.10">
    <property type="entry name" value="Zinc/RING finger domain, C3HC4 (zinc finger)"/>
    <property type="match status" value="1"/>
</dbReference>
<name>A0AAW2RCP7_SESRA</name>
<dbReference type="PROSITE" id="PS50089">
    <property type="entry name" value="ZF_RING_2"/>
    <property type="match status" value="1"/>
</dbReference>
<feature type="region of interest" description="Disordered" evidence="5">
    <location>
        <begin position="140"/>
        <end position="174"/>
    </location>
</feature>
<feature type="domain" description="BRCT" evidence="7">
    <location>
        <begin position="1"/>
        <end position="84"/>
    </location>
</feature>
<evidence type="ECO:0000256" key="1">
    <source>
        <dbReference type="ARBA" id="ARBA00022723"/>
    </source>
</evidence>
<dbReference type="InterPro" id="IPR013083">
    <property type="entry name" value="Znf_RING/FYVE/PHD"/>
</dbReference>
<organism evidence="8">
    <name type="scientific">Sesamum radiatum</name>
    <name type="common">Black benniseed</name>
    <dbReference type="NCBI Taxonomy" id="300843"/>
    <lineage>
        <taxon>Eukaryota</taxon>
        <taxon>Viridiplantae</taxon>
        <taxon>Streptophyta</taxon>
        <taxon>Embryophyta</taxon>
        <taxon>Tracheophyta</taxon>
        <taxon>Spermatophyta</taxon>
        <taxon>Magnoliopsida</taxon>
        <taxon>eudicotyledons</taxon>
        <taxon>Gunneridae</taxon>
        <taxon>Pentapetalae</taxon>
        <taxon>asterids</taxon>
        <taxon>lamiids</taxon>
        <taxon>Lamiales</taxon>
        <taxon>Pedaliaceae</taxon>
        <taxon>Sesamum</taxon>
    </lineage>
</organism>
<dbReference type="PROSITE" id="PS50172">
    <property type="entry name" value="BRCT"/>
    <property type="match status" value="1"/>
</dbReference>
<dbReference type="InterPro" id="IPR001841">
    <property type="entry name" value="Znf_RING"/>
</dbReference>
<dbReference type="SUPFAM" id="SSF52113">
    <property type="entry name" value="BRCT domain"/>
    <property type="match status" value="1"/>
</dbReference>
<dbReference type="PANTHER" id="PTHR47776:SF2">
    <property type="entry name" value="RING-TYPE E3 UBIQUITIN TRANSFERASE BRCA1"/>
    <property type="match status" value="1"/>
</dbReference>
<evidence type="ECO:0000259" key="6">
    <source>
        <dbReference type="PROSITE" id="PS50089"/>
    </source>
</evidence>
<keyword evidence="1" id="KW-0479">Metal-binding</keyword>
<dbReference type="PROSITE" id="PS01359">
    <property type="entry name" value="ZF_PHD_1"/>
    <property type="match status" value="1"/>
</dbReference>
<dbReference type="SMART" id="SM00184">
    <property type="entry name" value="RING"/>
    <property type="match status" value="1"/>
</dbReference>
<evidence type="ECO:0000256" key="5">
    <source>
        <dbReference type="SAM" id="MobiDB-lite"/>
    </source>
</evidence>
<gene>
    <name evidence="8" type="ORF">Sradi_3089900</name>
</gene>
<proteinExistence type="predicted"/>
<dbReference type="Gene3D" id="3.40.50.10190">
    <property type="entry name" value="BRCT domain"/>
    <property type="match status" value="1"/>
</dbReference>
<dbReference type="InterPro" id="IPR017907">
    <property type="entry name" value="Znf_RING_CS"/>
</dbReference>
<dbReference type="SUPFAM" id="SSF57903">
    <property type="entry name" value="FYVE/PHD zinc finger"/>
    <property type="match status" value="1"/>
</dbReference>
<dbReference type="SMART" id="SM00292">
    <property type="entry name" value="BRCT"/>
    <property type="match status" value="1"/>
</dbReference>
<keyword evidence="2 4" id="KW-0863">Zinc-finger</keyword>
<dbReference type="AlphaFoldDB" id="A0AAW2RCP7"/>